<name>A0A6A3K982_9STRA</name>
<feature type="signal peptide" evidence="1">
    <location>
        <begin position="1"/>
        <end position="18"/>
    </location>
</feature>
<evidence type="ECO:0000256" key="1">
    <source>
        <dbReference type="SAM" id="SignalP"/>
    </source>
</evidence>
<evidence type="ECO:0000313" key="2">
    <source>
        <dbReference type="EMBL" id="KAE9000684.1"/>
    </source>
</evidence>
<protein>
    <submittedName>
        <fullName evidence="2">Uncharacterized protein</fullName>
    </submittedName>
</protein>
<reference evidence="5 7" key="1">
    <citation type="submission" date="2018-09" db="EMBL/GenBank/DDBJ databases">
        <title>Genomic investigation of the strawberry pathogen Phytophthora fragariae indicates pathogenicity is determined by transcriptional variation in three key races.</title>
        <authorList>
            <person name="Adams T.M."/>
            <person name="Armitage A.D."/>
            <person name="Sobczyk M.K."/>
            <person name="Bates H.J."/>
            <person name="Dunwell J.M."/>
            <person name="Nellist C.F."/>
            <person name="Harrison R.J."/>
        </authorList>
    </citation>
    <scope>NUCLEOTIDE SEQUENCE [LARGE SCALE GENOMIC DNA]</scope>
    <source>
        <strain evidence="3 5">SCRP249</strain>
        <strain evidence="2 7">SCRP324</strain>
        <strain evidence="4 6">SCRP333</strain>
    </source>
</reference>
<gene>
    <name evidence="3" type="ORF">PR001_g18285</name>
    <name evidence="2" type="ORF">PR002_g18119</name>
    <name evidence="4" type="ORF">PR003_g18491</name>
</gene>
<dbReference type="EMBL" id="QXFU01001520">
    <property type="protein sequence ID" value="KAE9000684.1"/>
    <property type="molecule type" value="Genomic_DNA"/>
</dbReference>
<evidence type="ECO:0000313" key="7">
    <source>
        <dbReference type="Proteomes" id="UP000435112"/>
    </source>
</evidence>
<dbReference type="AlphaFoldDB" id="A0A6A3K982"/>
<evidence type="ECO:0000313" key="3">
    <source>
        <dbReference type="EMBL" id="KAE9002319.1"/>
    </source>
</evidence>
<comment type="caution">
    <text evidence="2">The sequence shown here is derived from an EMBL/GenBank/DDBJ whole genome shotgun (WGS) entry which is preliminary data.</text>
</comment>
<dbReference type="EMBL" id="QXFV01001596">
    <property type="protein sequence ID" value="KAE9002319.1"/>
    <property type="molecule type" value="Genomic_DNA"/>
</dbReference>
<accession>A0A6A3K982</accession>
<keyword evidence="1" id="KW-0732">Signal</keyword>
<evidence type="ECO:0000313" key="4">
    <source>
        <dbReference type="EMBL" id="KAE9317365.1"/>
    </source>
</evidence>
<proteinExistence type="predicted"/>
<dbReference type="Proteomes" id="UP000434957">
    <property type="component" value="Unassembled WGS sequence"/>
</dbReference>
<evidence type="ECO:0000313" key="5">
    <source>
        <dbReference type="Proteomes" id="UP000429607"/>
    </source>
</evidence>
<keyword evidence="6" id="KW-1185">Reference proteome</keyword>
<sequence>MTAICQAGFLLCCRCTLASLQPAGMDNVAKLHATEGKACRYLRFVGEHSQ</sequence>
<dbReference type="Proteomes" id="UP000429607">
    <property type="component" value="Unassembled WGS sequence"/>
</dbReference>
<dbReference type="EMBL" id="QXFT01001487">
    <property type="protein sequence ID" value="KAE9317365.1"/>
    <property type="molecule type" value="Genomic_DNA"/>
</dbReference>
<organism evidence="2 7">
    <name type="scientific">Phytophthora rubi</name>
    <dbReference type="NCBI Taxonomy" id="129364"/>
    <lineage>
        <taxon>Eukaryota</taxon>
        <taxon>Sar</taxon>
        <taxon>Stramenopiles</taxon>
        <taxon>Oomycota</taxon>
        <taxon>Peronosporomycetes</taxon>
        <taxon>Peronosporales</taxon>
        <taxon>Peronosporaceae</taxon>
        <taxon>Phytophthora</taxon>
    </lineage>
</organism>
<evidence type="ECO:0000313" key="6">
    <source>
        <dbReference type="Proteomes" id="UP000434957"/>
    </source>
</evidence>
<feature type="chain" id="PRO_5036164728" evidence="1">
    <location>
        <begin position="19"/>
        <end position="50"/>
    </location>
</feature>
<dbReference type="Proteomes" id="UP000435112">
    <property type="component" value="Unassembled WGS sequence"/>
</dbReference>